<gene>
    <name evidence="1" type="ORF">MILVUS5_LOCUS6288</name>
</gene>
<keyword evidence="2" id="KW-1185">Reference proteome</keyword>
<reference evidence="1" key="1">
    <citation type="submission" date="2023-10" db="EMBL/GenBank/DDBJ databases">
        <authorList>
            <person name="Rodriguez Cubillos JULIANA M."/>
            <person name="De Vega J."/>
        </authorList>
    </citation>
    <scope>NUCLEOTIDE SEQUENCE</scope>
</reference>
<sequence>MLLLLEELHIKDHIHIDWQRAGEPIDETLINKALTLYLEIEESTRKEEPKHFAETMIKENAAFYAMSRLQI</sequence>
<comment type="caution">
    <text evidence="1">The sequence shown here is derived from an EMBL/GenBank/DDBJ whole genome shotgun (WGS) entry which is preliminary data.</text>
</comment>
<proteinExistence type="predicted"/>
<dbReference type="EMBL" id="CASHSV030000002">
    <property type="protein sequence ID" value="CAJ2635637.1"/>
    <property type="molecule type" value="Genomic_DNA"/>
</dbReference>
<evidence type="ECO:0000313" key="1">
    <source>
        <dbReference type="EMBL" id="CAJ2635637.1"/>
    </source>
</evidence>
<accession>A0ACB0IV88</accession>
<organism evidence="1 2">
    <name type="scientific">Trifolium pratense</name>
    <name type="common">Red clover</name>
    <dbReference type="NCBI Taxonomy" id="57577"/>
    <lineage>
        <taxon>Eukaryota</taxon>
        <taxon>Viridiplantae</taxon>
        <taxon>Streptophyta</taxon>
        <taxon>Embryophyta</taxon>
        <taxon>Tracheophyta</taxon>
        <taxon>Spermatophyta</taxon>
        <taxon>Magnoliopsida</taxon>
        <taxon>eudicotyledons</taxon>
        <taxon>Gunneridae</taxon>
        <taxon>Pentapetalae</taxon>
        <taxon>rosids</taxon>
        <taxon>fabids</taxon>
        <taxon>Fabales</taxon>
        <taxon>Fabaceae</taxon>
        <taxon>Papilionoideae</taxon>
        <taxon>50 kb inversion clade</taxon>
        <taxon>NPAAA clade</taxon>
        <taxon>Hologalegina</taxon>
        <taxon>IRL clade</taxon>
        <taxon>Trifolieae</taxon>
        <taxon>Trifolium</taxon>
    </lineage>
</organism>
<evidence type="ECO:0000313" key="2">
    <source>
        <dbReference type="Proteomes" id="UP001177021"/>
    </source>
</evidence>
<protein>
    <submittedName>
        <fullName evidence="1">Uncharacterized protein</fullName>
    </submittedName>
</protein>
<name>A0ACB0IV88_TRIPR</name>
<dbReference type="Proteomes" id="UP001177021">
    <property type="component" value="Unassembled WGS sequence"/>
</dbReference>